<keyword evidence="1" id="KW-0812">Transmembrane</keyword>
<keyword evidence="1" id="KW-0472">Membrane</keyword>
<evidence type="ECO:0000256" key="1">
    <source>
        <dbReference type="SAM" id="Phobius"/>
    </source>
</evidence>
<reference evidence="3" key="1">
    <citation type="submission" date="2019-03" db="EMBL/GenBank/DDBJ databases">
        <authorList>
            <person name="Olsen N.S."/>
            <person name="Kot W."/>
            <person name="Hansen L.H."/>
        </authorList>
    </citation>
    <scope>NUCLEOTIDE SEQUENCE [LARGE SCALE GENOMIC DNA]</scope>
</reference>
<sequence length="135" mass="14345">MACCALRGAVPLLAVPLLPLDAPALACAGIGSGRGGYLSLLPACCACVLSLPASACYLPALACLQLLQLIASLLLAVASRDTCYPFAFSRYPLRVQLAPLRAPLPHCVLRRLRCVSLTAYTVTVTFIYSLIYKEF</sequence>
<name>A0A4D6E0S1_9CAUD</name>
<dbReference type="Proteomes" id="UP000297092">
    <property type="component" value="Segment"/>
</dbReference>
<evidence type="ECO:0000313" key="2">
    <source>
        <dbReference type="EMBL" id="QBZ71559.1"/>
    </source>
</evidence>
<dbReference type="RefSeq" id="YP_009821653.1">
    <property type="nucleotide sequence ID" value="NC_048177.1"/>
</dbReference>
<accession>A0A4D6E0S1</accession>
<evidence type="ECO:0000313" key="3">
    <source>
        <dbReference type="Proteomes" id="UP000297092"/>
    </source>
</evidence>
<dbReference type="KEGG" id="vg:55013137"/>
<keyword evidence="1" id="KW-1133">Transmembrane helix</keyword>
<protein>
    <submittedName>
        <fullName evidence="2">Uncharacterized protein</fullName>
    </submittedName>
</protein>
<organism evidence="2 3">
    <name type="scientific">Escherichia phage Lidtsur</name>
    <dbReference type="NCBI Taxonomy" id="2562235"/>
    <lineage>
        <taxon>Viruses</taxon>
        <taxon>Duplodnaviria</taxon>
        <taxon>Heunggongvirae</taxon>
        <taxon>Uroviricota</taxon>
        <taxon>Caudoviricetes</taxon>
        <taxon>Autographivirales</taxon>
        <taxon>Autoscriptoviridae</taxon>
        <taxon>Stentvirinae</taxon>
        <taxon>Bonnellvirus</taxon>
        <taxon>Bonnellvirus lidtsur</taxon>
    </lineage>
</organism>
<feature type="transmembrane region" description="Helical" evidence="1">
    <location>
        <begin position="108"/>
        <end position="131"/>
    </location>
</feature>
<dbReference type="EMBL" id="MK629528">
    <property type="protein sequence ID" value="QBZ71559.1"/>
    <property type="molecule type" value="Genomic_DNA"/>
</dbReference>
<keyword evidence="3" id="KW-1185">Reference proteome</keyword>
<dbReference type="GeneID" id="55013137"/>
<proteinExistence type="predicted"/>